<dbReference type="Proteomes" id="UP000037696">
    <property type="component" value="Unassembled WGS sequence"/>
</dbReference>
<reference evidence="2 3" key="1">
    <citation type="submission" date="2015-08" db="EMBL/GenBank/DDBJ databases">
        <title>Genome sequencing of Penicillium nordicum.</title>
        <authorList>
            <person name="Nguyen H.D."/>
            <person name="Seifert K.A."/>
        </authorList>
    </citation>
    <scope>NUCLEOTIDE SEQUENCE [LARGE SCALE GENOMIC DNA]</scope>
    <source>
        <strain evidence="2 3">DAOMC 185683</strain>
    </source>
</reference>
<dbReference type="AlphaFoldDB" id="A0A0M8NWT5"/>
<accession>A0A0M8NWT5</accession>
<protein>
    <submittedName>
        <fullName evidence="2">Uncharacterized protein</fullName>
    </submittedName>
</protein>
<keyword evidence="3" id="KW-1185">Reference proteome</keyword>
<evidence type="ECO:0000256" key="1">
    <source>
        <dbReference type="SAM" id="MobiDB-lite"/>
    </source>
</evidence>
<proteinExistence type="predicted"/>
<feature type="compositionally biased region" description="Polar residues" evidence="1">
    <location>
        <begin position="259"/>
        <end position="286"/>
    </location>
</feature>
<dbReference type="OrthoDB" id="5098281at2759"/>
<sequence>MPSNSTFPAIIHIRDFVEHVEPDPTRPGKGLSLQLRVSLNLPWKDIQSDDVEQDEILTLVRFFNEGNQSDLYKPNTFVYSSGSFLTTSSDDEEFHIVLHAHNLDRSVCPICYSTKLTQSSHPGNEEDIESYFMHCPEAAQPIVTFLGVVIERGGQLNGGPTLLHYRLQTTVYNSSTRTNHTFPITAYFKNGQRWANFPPLSMNTHVFLTGRVFGLTKEHRQLAVVTDDIHFLPTPNNQLPATPPSTGKRKRVDRWSQRAGPQTPTKSAARLQTESLPITYQSQDPTQIIAPGEDDEGDAQITWPDTPEEIKASSRTTTPVPERRSQRPRKTSYADILAQSKYDT</sequence>
<name>A0A0M8NWT5_9EURO</name>
<dbReference type="STRING" id="229535.A0A0M8NWT5"/>
<gene>
    <name evidence="2" type="ORF">ACN38_g8190</name>
</gene>
<dbReference type="EMBL" id="LHQQ01000146">
    <property type="protein sequence ID" value="KOS40976.1"/>
    <property type="molecule type" value="Genomic_DNA"/>
</dbReference>
<feature type="region of interest" description="Disordered" evidence="1">
    <location>
        <begin position="233"/>
        <end position="344"/>
    </location>
</feature>
<evidence type="ECO:0000313" key="2">
    <source>
        <dbReference type="EMBL" id="KOS40976.1"/>
    </source>
</evidence>
<comment type="caution">
    <text evidence="2">The sequence shown here is derived from an EMBL/GenBank/DDBJ whole genome shotgun (WGS) entry which is preliminary data.</text>
</comment>
<organism evidence="2 3">
    <name type="scientific">Penicillium nordicum</name>
    <dbReference type="NCBI Taxonomy" id="229535"/>
    <lineage>
        <taxon>Eukaryota</taxon>
        <taxon>Fungi</taxon>
        <taxon>Dikarya</taxon>
        <taxon>Ascomycota</taxon>
        <taxon>Pezizomycotina</taxon>
        <taxon>Eurotiomycetes</taxon>
        <taxon>Eurotiomycetidae</taxon>
        <taxon>Eurotiales</taxon>
        <taxon>Aspergillaceae</taxon>
        <taxon>Penicillium</taxon>
    </lineage>
</organism>
<evidence type="ECO:0000313" key="3">
    <source>
        <dbReference type="Proteomes" id="UP000037696"/>
    </source>
</evidence>